<evidence type="ECO:0000313" key="3">
    <source>
        <dbReference type="Proteomes" id="UP000479241"/>
    </source>
</evidence>
<accession>A0A6L9W508</accession>
<dbReference type="GO" id="GO:0051539">
    <property type="term" value="F:4 iron, 4 sulfur cluster binding"/>
    <property type="evidence" value="ECO:0007669"/>
    <property type="project" value="TreeGrafter"/>
</dbReference>
<dbReference type="NCBIfam" id="TIGR03886">
    <property type="entry name" value="lyase_spl_fam"/>
    <property type="match status" value="1"/>
</dbReference>
<reference evidence="2 3" key="1">
    <citation type="submission" date="2019-12" db="EMBL/GenBank/DDBJ databases">
        <title>the WGS of Blastococcus saxobsidens 67B17.</title>
        <authorList>
            <person name="Jiang Z."/>
        </authorList>
    </citation>
    <scope>NUCLEOTIDE SEQUENCE [LARGE SCALE GENOMIC DNA]</scope>
    <source>
        <strain evidence="2 3">67B17</strain>
    </source>
</reference>
<feature type="region of interest" description="Disordered" evidence="1">
    <location>
        <begin position="1"/>
        <end position="29"/>
    </location>
</feature>
<dbReference type="Pfam" id="PF20903">
    <property type="entry name" value="SPL"/>
    <property type="match status" value="1"/>
</dbReference>
<dbReference type="SUPFAM" id="SSF102114">
    <property type="entry name" value="Radical SAM enzymes"/>
    <property type="match status" value="1"/>
</dbReference>
<comment type="caution">
    <text evidence="2">The sequence shown here is derived from an EMBL/GenBank/DDBJ whole genome shotgun (WGS) entry which is preliminary data.</text>
</comment>
<dbReference type="GO" id="GO:0042601">
    <property type="term" value="C:endospore-forming forespore"/>
    <property type="evidence" value="ECO:0007669"/>
    <property type="project" value="TreeGrafter"/>
</dbReference>
<dbReference type="EMBL" id="JAAGWG010000016">
    <property type="protein sequence ID" value="NEK86530.1"/>
    <property type="molecule type" value="Genomic_DNA"/>
</dbReference>
<dbReference type="GO" id="GO:1904047">
    <property type="term" value="F:S-adenosyl-L-methionine binding"/>
    <property type="evidence" value="ECO:0007669"/>
    <property type="project" value="TreeGrafter"/>
</dbReference>
<evidence type="ECO:0000256" key="1">
    <source>
        <dbReference type="SAM" id="MobiDB-lite"/>
    </source>
</evidence>
<dbReference type="GO" id="GO:0003913">
    <property type="term" value="F:DNA photolyase activity"/>
    <property type="evidence" value="ECO:0007669"/>
    <property type="project" value="TreeGrafter"/>
</dbReference>
<dbReference type="PANTHER" id="PTHR37822">
    <property type="entry name" value="SPORE PHOTOPRODUCT LYASE-RELATED"/>
    <property type="match status" value="1"/>
</dbReference>
<dbReference type="InterPro" id="IPR023805">
    <property type="entry name" value="Uncharacterised_Spl-rel"/>
</dbReference>
<keyword evidence="2" id="KW-0456">Lyase</keyword>
<dbReference type="InterPro" id="IPR049539">
    <property type="entry name" value="SPL"/>
</dbReference>
<sequence length="378" mass="41887">MTAPATALHRAWQPPSRSPSSTSPMPPNPLLRVRRVYAEPAALESPRGRQVLGRFPDAAVVEVPSHWQIPELHGNDELVDRWVRVTTETLVLGVRKGLVTRPNGRSADFIAPGLSNGCAMACAYCYVPRRKGFANPITVFTNIEQITAHLRRHVARQGVKPEPDQCDPSAWVYDIGENSDCSVDALVSDNVADLVATFRGLPTAKASFATKYVNRQLLDLDPAGRTRIRFSVMPDDDARVLDVRTSRVAERIAAVDDFVAAGYEVHLNLSPVVLRDGWETAWAELLRQLDDGLGPAAKAQAAAEVIMLTHNEALHEVNLGWHPTAERMLWRPELQEAKRSQNGQDNVRYRGAVKRAALDTLRGLLAVHAPWLRVRYAF</sequence>
<name>A0A6L9W508_9ACTN</name>
<feature type="compositionally biased region" description="Low complexity" evidence="1">
    <location>
        <begin position="14"/>
        <end position="23"/>
    </location>
</feature>
<dbReference type="Proteomes" id="UP000479241">
    <property type="component" value="Unassembled WGS sequence"/>
</dbReference>
<protein>
    <submittedName>
        <fullName evidence="2">Spore photoproduct lyase family protein</fullName>
    </submittedName>
</protein>
<dbReference type="PANTHER" id="PTHR37822:SF2">
    <property type="entry name" value="SPORE PHOTOPRODUCT LYASE"/>
    <property type="match status" value="1"/>
</dbReference>
<dbReference type="FunFam" id="3.40.50.12110:FF:000002">
    <property type="entry name" value="Spore photoproduct lyase"/>
    <property type="match status" value="1"/>
</dbReference>
<dbReference type="Gene3D" id="3.40.50.12110">
    <property type="match status" value="1"/>
</dbReference>
<dbReference type="AlphaFoldDB" id="A0A6L9W508"/>
<evidence type="ECO:0000313" key="2">
    <source>
        <dbReference type="EMBL" id="NEK86530.1"/>
    </source>
</evidence>
<organism evidence="2 3">
    <name type="scientific">Blastococcus saxobsidens</name>
    <dbReference type="NCBI Taxonomy" id="138336"/>
    <lineage>
        <taxon>Bacteria</taxon>
        <taxon>Bacillati</taxon>
        <taxon>Actinomycetota</taxon>
        <taxon>Actinomycetes</taxon>
        <taxon>Geodermatophilales</taxon>
        <taxon>Geodermatophilaceae</taxon>
        <taxon>Blastococcus</taxon>
    </lineage>
</organism>
<proteinExistence type="predicted"/>
<dbReference type="Gene3D" id="3.80.30.30">
    <property type="match status" value="1"/>
</dbReference>
<dbReference type="InterPro" id="IPR058240">
    <property type="entry name" value="rSAM_sf"/>
</dbReference>
<gene>
    <name evidence="2" type="ORF">GCU60_12315</name>
</gene>